<dbReference type="PANTHER" id="PTHR22912:SF151">
    <property type="entry name" value="DIHYDROLIPOYL DEHYDROGENASE, MITOCHONDRIAL"/>
    <property type="match status" value="1"/>
</dbReference>
<dbReference type="GO" id="GO:0004148">
    <property type="term" value="F:dihydrolipoyl dehydrogenase (NADH) activity"/>
    <property type="evidence" value="ECO:0007669"/>
    <property type="project" value="UniProtKB-EC"/>
</dbReference>
<keyword evidence="15" id="KW-1185">Reference proteome</keyword>
<comment type="catalytic activity">
    <reaction evidence="10 11">
        <text>N(6)-[(R)-dihydrolipoyl]-L-lysyl-[protein] + NAD(+) = N(6)-[(R)-lipoyl]-L-lysyl-[protein] + NADH + H(+)</text>
        <dbReference type="Rhea" id="RHEA:15045"/>
        <dbReference type="Rhea" id="RHEA-COMP:10474"/>
        <dbReference type="Rhea" id="RHEA-COMP:10475"/>
        <dbReference type="ChEBI" id="CHEBI:15378"/>
        <dbReference type="ChEBI" id="CHEBI:57540"/>
        <dbReference type="ChEBI" id="CHEBI:57945"/>
        <dbReference type="ChEBI" id="CHEBI:83099"/>
        <dbReference type="ChEBI" id="CHEBI:83100"/>
        <dbReference type="EC" id="1.8.1.4"/>
    </reaction>
</comment>
<dbReference type="PROSITE" id="PS00076">
    <property type="entry name" value="PYRIDINE_REDOX_1"/>
    <property type="match status" value="1"/>
</dbReference>
<dbReference type="PANTHER" id="PTHR22912">
    <property type="entry name" value="DISULFIDE OXIDOREDUCTASE"/>
    <property type="match status" value="1"/>
</dbReference>
<dbReference type="InterPro" id="IPR004099">
    <property type="entry name" value="Pyr_nucl-diS_OxRdtase_dimer"/>
</dbReference>
<comment type="cofactor">
    <cofactor evidence="11">
        <name>FAD</name>
        <dbReference type="ChEBI" id="CHEBI:57692"/>
    </cofactor>
    <text evidence="11">Binds 1 FAD per subunit.</text>
</comment>
<keyword evidence="6 11" id="KW-0560">Oxidoreductase</keyword>
<evidence type="ECO:0000256" key="7">
    <source>
        <dbReference type="ARBA" id="ARBA00023027"/>
    </source>
</evidence>
<evidence type="ECO:0000313" key="14">
    <source>
        <dbReference type="EMBL" id="UWP58322.1"/>
    </source>
</evidence>
<dbReference type="EMBL" id="CP102290">
    <property type="protein sequence ID" value="UWP58322.1"/>
    <property type="molecule type" value="Genomic_DNA"/>
</dbReference>
<dbReference type="Gene3D" id="3.50.50.60">
    <property type="entry name" value="FAD/NAD(P)-binding domain"/>
    <property type="match status" value="2"/>
</dbReference>
<reference evidence="14" key="1">
    <citation type="journal article" date="2022" name="Cell">
        <title>Design, construction, and in vivo augmentation of a complex gut microbiome.</title>
        <authorList>
            <person name="Cheng A.G."/>
            <person name="Ho P.Y."/>
            <person name="Aranda-Diaz A."/>
            <person name="Jain S."/>
            <person name="Yu F.B."/>
            <person name="Meng X."/>
            <person name="Wang M."/>
            <person name="Iakiviak M."/>
            <person name="Nagashima K."/>
            <person name="Zhao A."/>
            <person name="Murugkar P."/>
            <person name="Patil A."/>
            <person name="Atabakhsh K."/>
            <person name="Weakley A."/>
            <person name="Yan J."/>
            <person name="Brumbaugh A.R."/>
            <person name="Higginbottom S."/>
            <person name="Dimas A."/>
            <person name="Shiver A.L."/>
            <person name="Deutschbauer A."/>
            <person name="Neff N."/>
            <person name="Sonnenburg J.L."/>
            <person name="Huang K.C."/>
            <person name="Fischbach M.A."/>
        </authorList>
    </citation>
    <scope>NUCLEOTIDE SEQUENCE</scope>
    <source>
        <strain evidence="14">DSM 19829</strain>
    </source>
</reference>
<proteinExistence type="inferred from homology"/>
<organism evidence="14 15">
    <name type="scientific">Ruminococcus gauvreauii</name>
    <dbReference type="NCBI Taxonomy" id="438033"/>
    <lineage>
        <taxon>Bacteria</taxon>
        <taxon>Bacillati</taxon>
        <taxon>Bacillota</taxon>
        <taxon>Clostridia</taxon>
        <taxon>Eubacteriales</taxon>
        <taxon>Oscillospiraceae</taxon>
        <taxon>Ruminococcus</taxon>
    </lineage>
</organism>
<dbReference type="SUPFAM" id="SSF51905">
    <property type="entry name" value="FAD/NAD(P)-binding domain"/>
    <property type="match status" value="1"/>
</dbReference>
<evidence type="ECO:0000256" key="10">
    <source>
        <dbReference type="ARBA" id="ARBA00049187"/>
    </source>
</evidence>
<keyword evidence="7 11" id="KW-0520">NAD</keyword>
<dbReference type="EC" id="1.8.1.4" evidence="2 11"/>
<dbReference type="InterPro" id="IPR006258">
    <property type="entry name" value="Lipoamide_DH"/>
</dbReference>
<evidence type="ECO:0000256" key="6">
    <source>
        <dbReference type="ARBA" id="ARBA00023002"/>
    </source>
</evidence>
<dbReference type="InterPro" id="IPR050151">
    <property type="entry name" value="Class-I_Pyr_Nuc-Dis_Oxidored"/>
</dbReference>
<feature type="domain" description="FAD/NAD(P)-binding" evidence="13">
    <location>
        <begin position="5"/>
        <end position="319"/>
    </location>
</feature>
<evidence type="ECO:0000256" key="3">
    <source>
        <dbReference type="ARBA" id="ARBA00016961"/>
    </source>
</evidence>
<evidence type="ECO:0000256" key="4">
    <source>
        <dbReference type="ARBA" id="ARBA00022630"/>
    </source>
</evidence>
<keyword evidence="5 11" id="KW-0274">FAD</keyword>
<evidence type="ECO:0000256" key="9">
    <source>
        <dbReference type="ARBA" id="ARBA00023284"/>
    </source>
</evidence>
<dbReference type="Proteomes" id="UP001060164">
    <property type="component" value="Chromosome"/>
</dbReference>
<evidence type="ECO:0000256" key="11">
    <source>
        <dbReference type="RuleBase" id="RU003692"/>
    </source>
</evidence>
<keyword evidence="4 11" id="KW-0285">Flavoprotein</keyword>
<dbReference type="SUPFAM" id="SSF55424">
    <property type="entry name" value="FAD/NAD-linked reductases, dimerisation (C-terminal) domain"/>
    <property type="match status" value="1"/>
</dbReference>
<dbReference type="Pfam" id="PF02852">
    <property type="entry name" value="Pyr_redox_dim"/>
    <property type="match status" value="1"/>
</dbReference>
<evidence type="ECO:0000256" key="8">
    <source>
        <dbReference type="ARBA" id="ARBA00023157"/>
    </source>
</evidence>
<feature type="domain" description="Pyridine nucleotide-disulphide oxidoreductase dimerisation" evidence="12">
    <location>
        <begin position="339"/>
        <end position="448"/>
    </location>
</feature>
<dbReference type="Gene3D" id="3.30.390.30">
    <property type="match status" value="1"/>
</dbReference>
<dbReference type="InterPro" id="IPR001100">
    <property type="entry name" value="Pyr_nuc-diS_OxRdtase"/>
</dbReference>
<gene>
    <name evidence="14" type="primary">lpdA</name>
    <name evidence="14" type="ORF">NQ502_13140</name>
</gene>
<dbReference type="InterPro" id="IPR012999">
    <property type="entry name" value="Pyr_OxRdtase_I_AS"/>
</dbReference>
<sequence length="464" mass="48326">MKKFDAVVLGGGPGGYVCAIRLSQNGLNTALIEEKDLGGTCLNRGCVPTKSLLHSAEVYREAREAGRFGVSVGEVSFDYAAFAGRKDAVLKTLRNGIAGLLKSHGVTVFTNHAVLDSPRQLLLDDGEILEADHIVLATGSRPARIPIPGIDLPEVVDSTALLELTSCPKKLVIVGGGVIGIEFATLFSSLGTSVTILEMLDSILAPLDADISSAIGSKLTAGGVQIITGVRVTSITEGITVHYTDKAGTEGSVEGDLCLMAGGRKPNSDNLGLDKAGVRLTKRGHVDTDGLCRTNVPGIYAIGDLNGKMELAHAASAQGLTVASHIAGLPCRAFDPHRIPSCVYTVPEAAMVGLTEPKARETGRDIGTGVFSLSGNGKAMIMGQNEGMVKLIFDKSTGEILGAHILAPRATDMIAEIAAVMNAEGTIDELAETVHPHPTVSEVLMEAAHAAYGNCVHAPKVRTK</sequence>
<dbReference type="InterPro" id="IPR016156">
    <property type="entry name" value="FAD/NAD-linked_Rdtase_dimer_sf"/>
</dbReference>
<protein>
    <recommendedName>
        <fullName evidence="3 11">Dihydrolipoyl dehydrogenase</fullName>
        <ecNumber evidence="2 11">1.8.1.4</ecNumber>
    </recommendedName>
</protein>
<dbReference type="PIRSF" id="PIRSF000350">
    <property type="entry name" value="Mercury_reductase_MerA"/>
    <property type="match status" value="1"/>
</dbReference>
<evidence type="ECO:0000313" key="15">
    <source>
        <dbReference type="Proteomes" id="UP001060164"/>
    </source>
</evidence>
<dbReference type="Pfam" id="PF07992">
    <property type="entry name" value="Pyr_redox_2"/>
    <property type="match status" value="1"/>
</dbReference>
<dbReference type="NCBIfam" id="TIGR01350">
    <property type="entry name" value="lipoamide_DH"/>
    <property type="match status" value="1"/>
</dbReference>
<dbReference type="InterPro" id="IPR023753">
    <property type="entry name" value="FAD/NAD-binding_dom"/>
</dbReference>
<evidence type="ECO:0000256" key="2">
    <source>
        <dbReference type="ARBA" id="ARBA00012608"/>
    </source>
</evidence>
<evidence type="ECO:0000259" key="13">
    <source>
        <dbReference type="Pfam" id="PF07992"/>
    </source>
</evidence>
<dbReference type="PRINTS" id="PR00411">
    <property type="entry name" value="PNDRDTASEI"/>
</dbReference>
<evidence type="ECO:0000259" key="12">
    <source>
        <dbReference type="Pfam" id="PF02852"/>
    </source>
</evidence>
<accession>A0ABY5VDC7</accession>
<name>A0ABY5VDC7_9FIRM</name>
<evidence type="ECO:0000256" key="1">
    <source>
        <dbReference type="ARBA" id="ARBA00007532"/>
    </source>
</evidence>
<keyword evidence="8" id="KW-1015">Disulfide bond</keyword>
<comment type="similarity">
    <text evidence="1 11">Belongs to the class-I pyridine nucleotide-disulfide oxidoreductase family.</text>
</comment>
<keyword evidence="9 11" id="KW-0676">Redox-active center</keyword>
<comment type="miscellaneous">
    <text evidence="11">The active site is a redox-active disulfide bond.</text>
</comment>
<evidence type="ECO:0000256" key="5">
    <source>
        <dbReference type="ARBA" id="ARBA00022827"/>
    </source>
</evidence>
<dbReference type="PRINTS" id="PR00368">
    <property type="entry name" value="FADPNR"/>
</dbReference>
<dbReference type="RefSeq" id="WP_028529428.1">
    <property type="nucleotide sequence ID" value="NZ_CABLBR010000024.1"/>
</dbReference>
<dbReference type="InterPro" id="IPR036188">
    <property type="entry name" value="FAD/NAD-bd_sf"/>
</dbReference>